<protein>
    <recommendedName>
        <fullName evidence="4">Thymidylate synthase</fullName>
    </recommendedName>
</protein>
<feature type="signal peptide" evidence="1">
    <location>
        <begin position="1"/>
        <end position="20"/>
    </location>
</feature>
<feature type="chain" id="PRO_5015766789" description="Thymidylate synthase" evidence="1">
    <location>
        <begin position="21"/>
        <end position="319"/>
    </location>
</feature>
<reference evidence="2 3" key="1">
    <citation type="submission" date="2018-04" db="EMBL/GenBank/DDBJ databases">
        <title>Genomic Encyclopedia of Archaeal and Bacterial Type Strains, Phase II (KMG-II): from individual species to whole genera.</title>
        <authorList>
            <person name="Goeker M."/>
        </authorList>
    </citation>
    <scope>NUCLEOTIDE SEQUENCE [LARGE SCALE GENOMIC DNA]</scope>
    <source>
        <strain evidence="2 3">DSM 100977</strain>
    </source>
</reference>
<name>A0A2T6BKA3_9RHOB</name>
<organism evidence="2 3">
    <name type="scientific">Litoreibacter ponti</name>
    <dbReference type="NCBI Taxonomy" id="1510457"/>
    <lineage>
        <taxon>Bacteria</taxon>
        <taxon>Pseudomonadati</taxon>
        <taxon>Pseudomonadota</taxon>
        <taxon>Alphaproteobacteria</taxon>
        <taxon>Rhodobacterales</taxon>
        <taxon>Roseobacteraceae</taxon>
        <taxon>Litoreibacter</taxon>
    </lineage>
</organism>
<dbReference type="EMBL" id="QBKS01000001">
    <property type="protein sequence ID" value="PTX56476.1"/>
    <property type="molecule type" value="Genomic_DNA"/>
</dbReference>
<evidence type="ECO:0000313" key="3">
    <source>
        <dbReference type="Proteomes" id="UP000243978"/>
    </source>
</evidence>
<keyword evidence="1" id="KW-0732">Signal</keyword>
<comment type="caution">
    <text evidence="2">The sequence shown here is derived from an EMBL/GenBank/DDBJ whole genome shotgun (WGS) entry which is preliminary data.</text>
</comment>
<dbReference type="RefSeq" id="WP_107844673.1">
    <property type="nucleotide sequence ID" value="NZ_QBKS01000001.1"/>
</dbReference>
<evidence type="ECO:0000256" key="1">
    <source>
        <dbReference type="SAM" id="SignalP"/>
    </source>
</evidence>
<evidence type="ECO:0008006" key="4">
    <source>
        <dbReference type="Google" id="ProtNLM"/>
    </source>
</evidence>
<accession>A0A2T6BKA3</accession>
<proteinExistence type="predicted"/>
<dbReference type="AlphaFoldDB" id="A0A2T6BKA3"/>
<evidence type="ECO:0000313" key="2">
    <source>
        <dbReference type="EMBL" id="PTX56476.1"/>
    </source>
</evidence>
<dbReference type="Proteomes" id="UP000243978">
    <property type="component" value="Unassembled WGS sequence"/>
</dbReference>
<keyword evidence="3" id="KW-1185">Reference proteome</keyword>
<dbReference type="OrthoDB" id="7851370at2"/>
<sequence length="319" mass="32901">MNLNYATKAIGILSISALMACGGGGAGGSNPVTGGPNAAIDPVDPVDPTAPTINGIPTELANNLLAVTFDPGSGNLLLELQSFDAPGESGIYVRNPAIDSAINGYQAYTRQDDPNDRFFLAINGVSAGGEVRAVAVTDGGQFNRFFGGGFYEQDGSYSAPRTTGLVSYAGRYAATTNLNATGANLLPQPPGSPPPPREPATIEGDIFINLSFSDNGVNGQIFNREFSEYPAITLPDIRLVEGVLNADGSFLGDTEIEVERRNGAFGGTLGGEDGTALAGVTSISDFSDDLDNEAEYGIFVLERCGTANEDAALCAGSNP</sequence>
<gene>
    <name evidence="2" type="ORF">C8N43_1135</name>
</gene>